<keyword evidence="1" id="KW-0614">Plasmid</keyword>
<dbReference type="EMBL" id="KF602047">
    <property type="protein sequence ID" value="AHE38724.1"/>
    <property type="molecule type" value="Genomic_DNA"/>
</dbReference>
<name>V9Z400_9ACTN</name>
<sequence>MALTLFARRPAPVEPPAPEPAPWPEIGETWKPEGVDIAQRYYNQAHAVVLVYTADDGKAGTYYAVACLGCHFASAQDGRRSYNTRYSLADAAKTANEHATTCRALPRDLPARPDDDTAREQLHAWVRGARRRKEDLQVWISDLDLIRLTLQRTNDWIVGVLQQLAIDQPEILRIERSQYSDYVSYYARRLPED</sequence>
<gene>
    <name evidence="1" type="ORF">pFRL2_49c</name>
</gene>
<proteinExistence type="predicted"/>
<reference evidence="1" key="1">
    <citation type="submission" date="2013-09" db="EMBL/GenBank/DDBJ databases">
        <title>Complete nucleotide sequence of Streptomyces linear plasmid pFRL2.</title>
        <authorList>
            <person name="Chen Z."/>
            <person name="Fang P."/>
            <person name="Qin Z."/>
        </authorList>
    </citation>
    <scope>NUCLEOTIDE SEQUENCE</scope>
    <source>
        <plasmid evidence="1">pFRL2</plasmid>
    </source>
</reference>
<organism evidence="1">
    <name type="scientific">Streptomyces sp. FR1</name>
    <dbReference type="NCBI Taxonomy" id="349971"/>
    <lineage>
        <taxon>Bacteria</taxon>
        <taxon>Bacillati</taxon>
        <taxon>Actinomycetota</taxon>
        <taxon>Actinomycetes</taxon>
        <taxon>Kitasatosporales</taxon>
        <taxon>Streptomycetaceae</taxon>
        <taxon>Streptomyces</taxon>
    </lineage>
</organism>
<accession>V9Z400</accession>
<evidence type="ECO:0000313" key="1">
    <source>
        <dbReference type="EMBL" id="AHE38724.1"/>
    </source>
</evidence>
<protein>
    <submittedName>
        <fullName evidence="1">Uncharacterized protein</fullName>
    </submittedName>
</protein>
<dbReference type="AlphaFoldDB" id="V9Z400"/>
<dbReference type="RefSeq" id="WP_024126106.1">
    <property type="nucleotide sequence ID" value="NC_023282.1"/>
</dbReference>
<geneLocation type="plasmid" evidence="1">
    <name>pFRL2</name>
</geneLocation>